<reference evidence="5 6" key="1">
    <citation type="submission" date="2016-09" db="EMBL/GenBank/DDBJ databases">
        <authorList>
            <person name="Capua I."/>
            <person name="De Benedictis P."/>
            <person name="Joannis T."/>
            <person name="Lombin L.H."/>
            <person name="Cattoli G."/>
        </authorList>
    </citation>
    <scope>NUCLEOTIDE SEQUENCE [LARGE SCALE GENOMIC DNA]</scope>
    <source>
        <strain evidence="5 6">A7P-90m</strain>
    </source>
</reference>
<dbReference type="PANTHER" id="PTHR30307">
    <property type="entry name" value="S-ADENOSYLMETHIONINE:TRNA RIBOSYLTRANSFERASE-ISOMERASE"/>
    <property type="match status" value="1"/>
</dbReference>
<keyword evidence="1" id="KW-0963">Cytoplasm</keyword>
<gene>
    <name evidence="5" type="ORF">SAMN05216323_101357</name>
</gene>
<name>A0A1G6HWL1_9BACT</name>
<keyword evidence="4" id="KW-0671">Queuosine biosynthesis</keyword>
<evidence type="ECO:0000256" key="4">
    <source>
        <dbReference type="ARBA" id="ARBA00022785"/>
    </source>
</evidence>
<accession>A0A1G6HWL1</accession>
<dbReference type="Gene3D" id="3.40.1780.10">
    <property type="entry name" value="QueA-like"/>
    <property type="match status" value="1"/>
</dbReference>
<dbReference type="Proteomes" id="UP000199452">
    <property type="component" value="Unassembled WGS sequence"/>
</dbReference>
<sequence length="404" mass="45114">MPVRLIPANIEDYNYDLPDCRIAKFPEQKRDHSNLLVFNKGVIGSDQFYNLPNYLSGKILIFNNTKVIKARLLFKRVTGATIEVFCLEPMQPADYQNMFSATGSVDWKCLVGNIKRWKEDELSLNVDIDGSQVRLTAQMIERLDEGVIIRFSWNDDTVCFGQVLEAAGAIPIPPYLNRSEQVIDSDRYQTVYSKWEGSVAAPTAGLHFTDKVIADIITKGNSIAELTLHVGAGTFKPVKAKSIDEHEMHSEHFSITVSTLELLLANMGNIVAVGTTSVRTIESLYWLGVKILTNENSPDLMHLSQWDAYTLPDSYTSTEALTAILNHLKSVGLSQLVGSTQILIAPGYTFKLINALITNFHQPKSTLLLLVSALIGTEWKDVYAYAMDHNFRFLSYGDSSLLIP</sequence>
<dbReference type="EMBL" id="FMYP01000013">
    <property type="protein sequence ID" value="SDB98580.1"/>
    <property type="molecule type" value="Genomic_DNA"/>
</dbReference>
<evidence type="ECO:0000313" key="5">
    <source>
        <dbReference type="EMBL" id="SDB98580.1"/>
    </source>
</evidence>
<dbReference type="GO" id="GO:0008616">
    <property type="term" value="P:tRNA queuosine(34) biosynthetic process"/>
    <property type="evidence" value="ECO:0007669"/>
    <property type="project" value="UniProtKB-KW"/>
</dbReference>
<protein>
    <submittedName>
        <fullName evidence="5">S-adenosylmethionine:tRNA ribosyltransferase-isomerase</fullName>
    </submittedName>
</protein>
<organism evidence="5 6">
    <name type="scientific">Williamwhitmania taraxaci</name>
    <dbReference type="NCBI Taxonomy" id="1640674"/>
    <lineage>
        <taxon>Bacteria</taxon>
        <taxon>Pseudomonadati</taxon>
        <taxon>Bacteroidota</taxon>
        <taxon>Bacteroidia</taxon>
        <taxon>Bacteroidales</taxon>
        <taxon>Williamwhitmaniaceae</taxon>
        <taxon>Williamwhitmania</taxon>
    </lineage>
</organism>
<dbReference type="InterPro" id="IPR042119">
    <property type="entry name" value="QueA_dom2"/>
</dbReference>
<dbReference type="Pfam" id="PF02547">
    <property type="entry name" value="Queuosine_synth"/>
    <property type="match status" value="1"/>
</dbReference>
<dbReference type="InterPro" id="IPR036100">
    <property type="entry name" value="QueA_sf"/>
</dbReference>
<dbReference type="GO" id="GO:0051075">
    <property type="term" value="F:S-adenosylmethionine:tRNA ribosyltransferase-isomerase activity"/>
    <property type="evidence" value="ECO:0007669"/>
    <property type="project" value="TreeGrafter"/>
</dbReference>
<evidence type="ECO:0000256" key="1">
    <source>
        <dbReference type="ARBA" id="ARBA00022490"/>
    </source>
</evidence>
<dbReference type="InterPro" id="IPR003699">
    <property type="entry name" value="QueA"/>
</dbReference>
<evidence type="ECO:0000256" key="3">
    <source>
        <dbReference type="ARBA" id="ARBA00022691"/>
    </source>
</evidence>
<keyword evidence="5" id="KW-0413">Isomerase</keyword>
<evidence type="ECO:0000256" key="2">
    <source>
        <dbReference type="ARBA" id="ARBA00022679"/>
    </source>
</evidence>
<dbReference type="SUPFAM" id="SSF111337">
    <property type="entry name" value="QueA-like"/>
    <property type="match status" value="1"/>
</dbReference>
<dbReference type="AlphaFoldDB" id="A0A1G6HWL1"/>
<dbReference type="InterPro" id="IPR042118">
    <property type="entry name" value="QueA_dom1"/>
</dbReference>
<dbReference type="PANTHER" id="PTHR30307:SF0">
    <property type="entry name" value="S-ADENOSYLMETHIONINE:TRNA RIBOSYLTRANSFERASE-ISOMERASE"/>
    <property type="match status" value="1"/>
</dbReference>
<keyword evidence="6" id="KW-1185">Reference proteome</keyword>
<dbReference type="STRING" id="1640674.SAMN05216323_101357"/>
<dbReference type="Gene3D" id="2.40.10.240">
    <property type="entry name" value="QueA-like"/>
    <property type="match status" value="1"/>
</dbReference>
<keyword evidence="3" id="KW-0949">S-adenosyl-L-methionine</keyword>
<proteinExistence type="predicted"/>
<evidence type="ECO:0000313" key="6">
    <source>
        <dbReference type="Proteomes" id="UP000199452"/>
    </source>
</evidence>
<keyword evidence="2 5" id="KW-0808">Transferase</keyword>